<evidence type="ECO:0000313" key="2">
    <source>
        <dbReference type="EMBL" id="MBE9115931.1"/>
    </source>
</evidence>
<name>A0A8J7DYC7_9CYAN</name>
<dbReference type="InterPro" id="IPR012337">
    <property type="entry name" value="RNaseH-like_sf"/>
</dbReference>
<evidence type="ECO:0000313" key="3">
    <source>
        <dbReference type="Proteomes" id="UP000654482"/>
    </source>
</evidence>
<organism evidence="2 3">
    <name type="scientific">Lusitaniella coriacea LEGE 07157</name>
    <dbReference type="NCBI Taxonomy" id="945747"/>
    <lineage>
        <taxon>Bacteria</taxon>
        <taxon>Bacillati</taxon>
        <taxon>Cyanobacteriota</taxon>
        <taxon>Cyanophyceae</taxon>
        <taxon>Spirulinales</taxon>
        <taxon>Lusitaniellaceae</taxon>
        <taxon>Lusitaniella</taxon>
    </lineage>
</organism>
<proteinExistence type="predicted"/>
<dbReference type="SUPFAM" id="SSF53098">
    <property type="entry name" value="Ribonuclease H-like"/>
    <property type="match status" value="1"/>
</dbReference>
<dbReference type="GO" id="GO:0003676">
    <property type="term" value="F:nucleic acid binding"/>
    <property type="evidence" value="ECO:0007669"/>
    <property type="project" value="InterPro"/>
</dbReference>
<comment type="caution">
    <text evidence="2">The sequence shown here is derived from an EMBL/GenBank/DDBJ whole genome shotgun (WGS) entry which is preliminary data.</text>
</comment>
<keyword evidence="3" id="KW-1185">Reference proteome</keyword>
<dbReference type="EMBL" id="JADEWZ010000010">
    <property type="protein sequence ID" value="MBE9115931.1"/>
    <property type="molecule type" value="Genomic_DNA"/>
</dbReference>
<dbReference type="InterPro" id="IPR002562">
    <property type="entry name" value="3'-5'_exonuclease_dom"/>
</dbReference>
<reference evidence="2" key="1">
    <citation type="submission" date="2020-10" db="EMBL/GenBank/DDBJ databases">
        <authorList>
            <person name="Castelo-Branco R."/>
            <person name="Eusebio N."/>
            <person name="Adriana R."/>
            <person name="Vieira A."/>
            <person name="Brugerolle De Fraissinette N."/>
            <person name="Rezende De Castro R."/>
            <person name="Schneider M.P."/>
            <person name="Vasconcelos V."/>
            <person name="Leao P.N."/>
        </authorList>
    </citation>
    <scope>NUCLEOTIDE SEQUENCE</scope>
    <source>
        <strain evidence="2">LEGE 07157</strain>
    </source>
</reference>
<dbReference type="PANTHER" id="PTHR47649:SF1">
    <property type="entry name" value="RIBONUCLEASE D"/>
    <property type="match status" value="1"/>
</dbReference>
<dbReference type="GO" id="GO:0006139">
    <property type="term" value="P:nucleobase-containing compound metabolic process"/>
    <property type="evidence" value="ECO:0007669"/>
    <property type="project" value="InterPro"/>
</dbReference>
<gene>
    <name evidence="2" type="ORF">IQ249_08505</name>
</gene>
<dbReference type="RefSeq" id="WP_194029024.1">
    <property type="nucleotide sequence ID" value="NZ_JADEWZ010000010.1"/>
</dbReference>
<dbReference type="InterPro" id="IPR036397">
    <property type="entry name" value="RNaseH_sf"/>
</dbReference>
<feature type="domain" description="3'-5' exonuclease" evidence="1">
    <location>
        <begin position="1"/>
        <end position="179"/>
    </location>
</feature>
<accession>A0A8J7DYC7</accession>
<dbReference type="Proteomes" id="UP000654482">
    <property type="component" value="Unassembled WGS sequence"/>
</dbReference>
<dbReference type="GO" id="GO:0008408">
    <property type="term" value="F:3'-5' exonuclease activity"/>
    <property type="evidence" value="ECO:0007669"/>
    <property type="project" value="InterPro"/>
</dbReference>
<sequence length="306" mass="35107">MDYLTDSRDIRDAIARYCQRPILWIDTEIADFRSKTPKLSLIQVLDDSTDFKGDRASVFDVLECPECAIEFIERIAVNPAIEKVFHNAKYDLKFLGDKNAQNITCTLEIAKKIPYYLAPVPNHTLKTLAEHLCKFPNVDKSEQSSDWGKRPLTPQQLYYARMDVVYLAQVHLRLLQLQQMAQTDPATEDINALILRYRRIEQQWKCLDSEMSHLKERLKVAMHQQQVPEQGGFKVSTHTKTTKKVAFGELAQLAQTLDLDLDLSITLNKSLQKELGDVMEKLAIEEQVSTISQLKVAPQQDDDVPF</sequence>
<dbReference type="PANTHER" id="PTHR47649">
    <property type="entry name" value="RIBONUCLEASE D"/>
    <property type="match status" value="1"/>
</dbReference>
<dbReference type="AlphaFoldDB" id="A0A8J7DYC7"/>
<dbReference type="CDD" id="cd06142">
    <property type="entry name" value="RNaseD_exo"/>
    <property type="match status" value="1"/>
</dbReference>
<evidence type="ECO:0000259" key="1">
    <source>
        <dbReference type="SMART" id="SM00474"/>
    </source>
</evidence>
<dbReference type="InterPro" id="IPR051086">
    <property type="entry name" value="RNase_D-like"/>
</dbReference>
<dbReference type="SMART" id="SM00474">
    <property type="entry name" value="35EXOc"/>
    <property type="match status" value="1"/>
</dbReference>
<dbReference type="Gene3D" id="3.30.420.10">
    <property type="entry name" value="Ribonuclease H-like superfamily/Ribonuclease H"/>
    <property type="match status" value="1"/>
</dbReference>
<dbReference type="Pfam" id="PF01612">
    <property type="entry name" value="DNA_pol_A_exo1"/>
    <property type="match status" value="1"/>
</dbReference>
<protein>
    <submittedName>
        <fullName evidence="2">Ribonuclease D</fullName>
    </submittedName>
</protein>